<dbReference type="RefSeq" id="WP_185082361.1">
    <property type="nucleotide sequence ID" value="NZ_JACHJB010000001.1"/>
</dbReference>
<dbReference type="Proteomes" id="UP000583800">
    <property type="component" value="Unassembled WGS sequence"/>
</dbReference>
<proteinExistence type="predicted"/>
<name>A0A7X0BWN8_9ACTN</name>
<organism evidence="1 2">
    <name type="scientific">Nonomuraea muscovyensis</name>
    <dbReference type="NCBI Taxonomy" id="1124761"/>
    <lineage>
        <taxon>Bacteria</taxon>
        <taxon>Bacillati</taxon>
        <taxon>Actinomycetota</taxon>
        <taxon>Actinomycetes</taxon>
        <taxon>Streptosporangiales</taxon>
        <taxon>Streptosporangiaceae</taxon>
        <taxon>Nonomuraea</taxon>
    </lineage>
</organism>
<dbReference type="EMBL" id="JACHJB010000001">
    <property type="protein sequence ID" value="MBB6344200.1"/>
    <property type="molecule type" value="Genomic_DNA"/>
</dbReference>
<reference evidence="1 2" key="1">
    <citation type="submission" date="2020-08" db="EMBL/GenBank/DDBJ databases">
        <title>Sequencing the genomes of 1000 actinobacteria strains.</title>
        <authorList>
            <person name="Klenk H.-P."/>
        </authorList>
    </citation>
    <scope>NUCLEOTIDE SEQUENCE [LARGE SCALE GENOMIC DNA]</scope>
    <source>
        <strain evidence="1 2">DSM 45913</strain>
    </source>
</reference>
<protein>
    <submittedName>
        <fullName evidence="1">Uncharacterized protein</fullName>
    </submittedName>
</protein>
<comment type="caution">
    <text evidence="1">The sequence shown here is derived from an EMBL/GenBank/DDBJ whole genome shotgun (WGS) entry which is preliminary data.</text>
</comment>
<evidence type="ECO:0000313" key="2">
    <source>
        <dbReference type="Proteomes" id="UP000583800"/>
    </source>
</evidence>
<dbReference type="AlphaFoldDB" id="A0A7X0BWN8"/>
<keyword evidence="2" id="KW-1185">Reference proteome</keyword>
<sequence length="643" mass="69943">MQPTAEFYDRVGMALVGSVVHGGITLVGKLVATRRLDPQDVARLRALYVPDSDTLERAVIAARDRGAVVLCAEPGSGRRITAVSVAADLGLVPEWLTIDQIDQDDVRAGMQREAGKAYLLNLQESDPDVLPAVGRELGDYITRLREVGSCLVVLATGQELGALDLAVVPEVVKLRPSDRRRVFLAHLEQWFSPDEASAWVHDQRIGAALDDASTQDAVTLAEHVHESGHRAPHLGADEVLAAYHHWETELKGWFSATQEPSHGYRRALLLAVAALEGAPVGRVFSATDRLCEAVGIDHPPGRGLIGPGIRTHLQQVNATCVDGTAVFERPRYGSAVLDHVWADRPNFQEHLTTWLRGLDDDRPAEILLRLAMDNRLPDLVVGTVEEWAGRNPDRAAGMLTAAAMSDELGRALRGKMYQWAKTGPNEALLVVVAMVCGGPLADTFDRIAFTRLRHLAGRRLQRVDAAVLAVLAELVTRPQLRARTIAEVVKWAESGGRAQAAATEAFLHLSGLRSANGSLVLVPESTREAPLITALADGWRAVLRAPERTAEAKRVAVEWLEDVAQGRANGDVICQIFPRACRSSMDTGLLTRLVWHWSQSAPDDGVDREGLCVQLMRRIGESDRLTPGLSPAYDVEGTPGWDS</sequence>
<evidence type="ECO:0000313" key="1">
    <source>
        <dbReference type="EMBL" id="MBB6344200.1"/>
    </source>
</evidence>
<accession>A0A7X0BWN8</accession>
<gene>
    <name evidence="1" type="ORF">FHU36_000709</name>
</gene>